<dbReference type="Proteomes" id="UP001620626">
    <property type="component" value="Unassembled WGS sequence"/>
</dbReference>
<feature type="transmembrane region" description="Helical" evidence="2">
    <location>
        <begin position="310"/>
        <end position="337"/>
    </location>
</feature>
<dbReference type="PANTHER" id="PTHR46641:SF18">
    <property type="entry name" value="G-PROTEIN COUPLED RECEPTORS FAMILY 1 PROFILE DOMAIN-CONTAINING PROTEIN"/>
    <property type="match status" value="1"/>
</dbReference>
<dbReference type="InterPro" id="IPR052954">
    <property type="entry name" value="GPCR-Ligand_Int"/>
</dbReference>
<keyword evidence="4" id="KW-1185">Reference proteome</keyword>
<feature type="transmembrane region" description="Helical" evidence="2">
    <location>
        <begin position="198"/>
        <end position="217"/>
    </location>
</feature>
<evidence type="ECO:0000313" key="3">
    <source>
        <dbReference type="EMBL" id="KAL3087989.1"/>
    </source>
</evidence>
<feature type="region of interest" description="Disordered" evidence="1">
    <location>
        <begin position="443"/>
        <end position="485"/>
    </location>
</feature>
<evidence type="ECO:0000256" key="2">
    <source>
        <dbReference type="SAM" id="Phobius"/>
    </source>
</evidence>
<organism evidence="3 4">
    <name type="scientific">Heterodera trifolii</name>
    <dbReference type="NCBI Taxonomy" id="157864"/>
    <lineage>
        <taxon>Eukaryota</taxon>
        <taxon>Metazoa</taxon>
        <taxon>Ecdysozoa</taxon>
        <taxon>Nematoda</taxon>
        <taxon>Chromadorea</taxon>
        <taxon>Rhabditida</taxon>
        <taxon>Tylenchina</taxon>
        <taxon>Tylenchomorpha</taxon>
        <taxon>Tylenchoidea</taxon>
        <taxon>Heteroderidae</taxon>
        <taxon>Heteroderinae</taxon>
        <taxon>Heterodera</taxon>
    </lineage>
</organism>
<dbReference type="PANTHER" id="PTHR46641">
    <property type="entry name" value="FMRFAMIDE RECEPTOR-RELATED"/>
    <property type="match status" value="1"/>
</dbReference>
<keyword evidence="2" id="KW-1133">Transmembrane helix</keyword>
<dbReference type="SUPFAM" id="SSF81321">
    <property type="entry name" value="Family A G protein-coupled receptor-like"/>
    <property type="match status" value="1"/>
</dbReference>
<feature type="transmembrane region" description="Helical" evidence="2">
    <location>
        <begin position="86"/>
        <end position="108"/>
    </location>
</feature>
<gene>
    <name evidence="3" type="ORF">niasHT_026410</name>
</gene>
<keyword evidence="2" id="KW-0472">Membrane</keyword>
<evidence type="ECO:0008006" key="5">
    <source>
        <dbReference type="Google" id="ProtNLM"/>
    </source>
</evidence>
<proteinExistence type="predicted"/>
<reference evidence="3 4" key="1">
    <citation type="submission" date="2024-10" db="EMBL/GenBank/DDBJ databases">
        <authorList>
            <person name="Kim D."/>
        </authorList>
    </citation>
    <scope>NUCLEOTIDE SEQUENCE [LARGE SCALE GENOMIC DNA]</scope>
    <source>
        <strain evidence="3">BH-2024</strain>
    </source>
</reference>
<feature type="transmembrane region" description="Helical" evidence="2">
    <location>
        <begin position="267"/>
        <end position="290"/>
    </location>
</feature>
<sequence length="485" mass="53845">MEKVIQNCEQKFGVELALDVCLQMLGELFQLNTSQMPGSDGNGRNGTEIGRCADEKGASPFAHNRDHFDGPCTALELWTLRFVFPLLQFLCLGGNLLNLLVYSFPYFGDNSSVHLLRAKAVANLFFVQCRLLEVLHAWVPLQSRLEWLYWHSRPWMITMGNLNGTISTWMTMFISLQTMVCVLWPFSFRIWCGPRPTLCCLVGSVFCAAGIHSLFLITHEVVPVPTLQFESALPSVVPSFACFRIATTFRMRLSNAIWASSLERPYYWVQMSATIVLPILVMMVCTALVVSRFTLKPQLGQSFSQRRKCVIRLTVATTVSHLLLEGPAALGYAFFALRGASMPDQREWMCALTASNNVLSALNATIPFFLFLFCSAQFRQMSVLGIKNRISAPGRAMKICADDGPSLCVAAVTQQRPNENGMIGRNNKTRQLSFGGFPVIAEEEEEEGHDKRHSLTPKENNGGKGSVSETTTALLTRGGGADTLL</sequence>
<dbReference type="EMBL" id="JBICBT010001005">
    <property type="protein sequence ID" value="KAL3087989.1"/>
    <property type="molecule type" value="Genomic_DNA"/>
</dbReference>
<dbReference type="Gene3D" id="1.20.1070.10">
    <property type="entry name" value="Rhodopsin 7-helix transmembrane proteins"/>
    <property type="match status" value="1"/>
</dbReference>
<feature type="transmembrane region" description="Helical" evidence="2">
    <location>
        <begin position="357"/>
        <end position="378"/>
    </location>
</feature>
<comment type="caution">
    <text evidence="3">The sequence shown here is derived from an EMBL/GenBank/DDBJ whole genome shotgun (WGS) entry which is preliminary data.</text>
</comment>
<protein>
    <recommendedName>
        <fullName evidence="5">G-protein coupled receptors family 1 profile domain-containing protein</fullName>
    </recommendedName>
</protein>
<accession>A0ABD2JBJ2</accession>
<keyword evidence="2" id="KW-0812">Transmembrane</keyword>
<evidence type="ECO:0000313" key="4">
    <source>
        <dbReference type="Proteomes" id="UP001620626"/>
    </source>
</evidence>
<evidence type="ECO:0000256" key="1">
    <source>
        <dbReference type="SAM" id="MobiDB-lite"/>
    </source>
</evidence>
<name>A0ABD2JBJ2_9BILA</name>
<dbReference type="AlphaFoldDB" id="A0ABD2JBJ2"/>
<feature type="transmembrane region" description="Helical" evidence="2">
    <location>
        <begin position="166"/>
        <end position="186"/>
    </location>
</feature>